<dbReference type="Proteomes" id="UP000645217">
    <property type="component" value="Unassembled WGS sequence"/>
</dbReference>
<name>A0A917VVS7_9ACTN</name>
<evidence type="ECO:0008006" key="4">
    <source>
        <dbReference type="Google" id="ProtNLM"/>
    </source>
</evidence>
<evidence type="ECO:0000313" key="3">
    <source>
        <dbReference type="Proteomes" id="UP000645217"/>
    </source>
</evidence>
<dbReference type="EMBL" id="BMNT01000063">
    <property type="protein sequence ID" value="GGL18851.1"/>
    <property type="molecule type" value="Genomic_DNA"/>
</dbReference>
<reference evidence="2" key="2">
    <citation type="submission" date="2020-09" db="EMBL/GenBank/DDBJ databases">
        <authorList>
            <person name="Sun Q."/>
            <person name="Ohkuma M."/>
        </authorList>
    </citation>
    <scope>NUCLEOTIDE SEQUENCE</scope>
    <source>
        <strain evidence="2">JCM 13064</strain>
    </source>
</reference>
<proteinExistence type="predicted"/>
<evidence type="ECO:0000313" key="2">
    <source>
        <dbReference type="EMBL" id="GGL18851.1"/>
    </source>
</evidence>
<comment type="caution">
    <text evidence="2">The sequence shown here is derived from an EMBL/GenBank/DDBJ whole genome shotgun (WGS) entry which is preliminary data.</text>
</comment>
<organism evidence="2 3">
    <name type="scientific">Sphaerisporangium melleum</name>
    <dbReference type="NCBI Taxonomy" id="321316"/>
    <lineage>
        <taxon>Bacteria</taxon>
        <taxon>Bacillati</taxon>
        <taxon>Actinomycetota</taxon>
        <taxon>Actinomycetes</taxon>
        <taxon>Streptosporangiales</taxon>
        <taxon>Streptosporangiaceae</taxon>
        <taxon>Sphaerisporangium</taxon>
    </lineage>
</organism>
<feature type="region of interest" description="Disordered" evidence="1">
    <location>
        <begin position="44"/>
        <end position="85"/>
    </location>
</feature>
<protein>
    <recommendedName>
        <fullName evidence="4">Resolvase/invertase-type recombinase catalytic domain-containing protein</fullName>
    </recommendedName>
</protein>
<keyword evidence="3" id="KW-1185">Reference proteome</keyword>
<dbReference type="AlphaFoldDB" id="A0A917VVS7"/>
<gene>
    <name evidence="2" type="ORF">GCM10007964_71080</name>
</gene>
<sequence length="85" mass="9184">MDLTARHPRTGELLSTVKFMVQTLAAAGELQRDLQRDLTHDGLRAAEAKGSKGGHRPAVRSTRPARSAPRTWRAARSLPSPATTA</sequence>
<reference evidence="2" key="1">
    <citation type="journal article" date="2014" name="Int. J. Syst. Evol. Microbiol.">
        <title>Complete genome sequence of Corynebacterium casei LMG S-19264T (=DSM 44701T), isolated from a smear-ripened cheese.</title>
        <authorList>
            <consortium name="US DOE Joint Genome Institute (JGI-PGF)"/>
            <person name="Walter F."/>
            <person name="Albersmeier A."/>
            <person name="Kalinowski J."/>
            <person name="Ruckert C."/>
        </authorList>
    </citation>
    <scope>NUCLEOTIDE SEQUENCE</scope>
    <source>
        <strain evidence="2">JCM 13064</strain>
    </source>
</reference>
<dbReference type="RefSeq" id="WP_203968605.1">
    <property type="nucleotide sequence ID" value="NZ_BMNT01000063.1"/>
</dbReference>
<accession>A0A917VVS7</accession>
<evidence type="ECO:0000256" key="1">
    <source>
        <dbReference type="SAM" id="MobiDB-lite"/>
    </source>
</evidence>